<comment type="caution">
    <text evidence="2">The sequence shown here is derived from an EMBL/GenBank/DDBJ whole genome shotgun (WGS) entry which is preliminary data.</text>
</comment>
<evidence type="ECO:0000256" key="1">
    <source>
        <dbReference type="SAM" id="MobiDB-lite"/>
    </source>
</evidence>
<name>A0A9P8TWJ1_9HYPO</name>
<protein>
    <recommendedName>
        <fullName evidence="4">F-box domain-containing protein</fullName>
    </recommendedName>
</protein>
<feature type="region of interest" description="Disordered" evidence="1">
    <location>
        <begin position="79"/>
        <end position="136"/>
    </location>
</feature>
<accession>A0A9P8TWJ1</accession>
<dbReference type="EMBL" id="JAIWOZ010000003">
    <property type="protein sequence ID" value="KAH6607714.1"/>
    <property type="molecule type" value="Genomic_DNA"/>
</dbReference>
<dbReference type="SUPFAM" id="SSF81383">
    <property type="entry name" value="F-box domain"/>
    <property type="match status" value="1"/>
</dbReference>
<evidence type="ECO:0008006" key="4">
    <source>
        <dbReference type="Google" id="ProtNLM"/>
    </source>
</evidence>
<feature type="non-terminal residue" evidence="2">
    <location>
        <position position="1"/>
    </location>
</feature>
<organism evidence="2 3">
    <name type="scientific">Trichoderma cornu-damae</name>
    <dbReference type="NCBI Taxonomy" id="654480"/>
    <lineage>
        <taxon>Eukaryota</taxon>
        <taxon>Fungi</taxon>
        <taxon>Dikarya</taxon>
        <taxon>Ascomycota</taxon>
        <taxon>Pezizomycotina</taxon>
        <taxon>Sordariomycetes</taxon>
        <taxon>Hypocreomycetidae</taxon>
        <taxon>Hypocreales</taxon>
        <taxon>Hypocreaceae</taxon>
        <taxon>Trichoderma</taxon>
    </lineage>
</organism>
<evidence type="ECO:0000313" key="3">
    <source>
        <dbReference type="Proteomes" id="UP000827724"/>
    </source>
</evidence>
<dbReference type="InterPro" id="IPR036047">
    <property type="entry name" value="F-box-like_dom_sf"/>
</dbReference>
<proteinExistence type="predicted"/>
<dbReference type="OrthoDB" id="40579at2759"/>
<sequence>HDKTYCQLCGVIFNINRIRTHNEPRSAAWGNTFTSRHNGWDWVPVSGLDEQDCPDGGCASVYRGRPAWERRFHPRLYLDDPDDATYVRESEGESEDESDPLEYDSNAEDDDESESTGEGGETNSPLPREPSPENEWVFDISGLDSQEYDVEFLPLSAPYDDEDGGIKDEDVEHDPSITSLSTTRKYEHIAGPGCCNLGGFHGDRIAVEEMMDCQTVQGVFRKSQEWAPQDDDMDFERESQHCRLTGLSDYMPALGGGLRCAPVRGEAVQCTASNESDAWNNMSGWAVRVLPFHPTCFEIFIRISKQRMGVVSLDSLMELKSNQFTDMFGERHPDVVNASSDGWSWHCMIGSEYLAANPIFIPGFRALCEAAVSNAESFDSRKSPFPERPTGEQPSVVPQDPFLELPAELKQAIAWHLGSGDIAALRLASRAFYHLPMSLWHTLMVREMPWIYEAWCDDPTPYPWAMANATDLKQMRGQAEAYSRERSRRAEVLRTYEPDFYPIWERNEPESPPWFETPGFRAQLQQSVDAKMAMGPIRLPREKTNWYQLYTDIKANERRLKGLRNRKRIWANVGDIVGKVKQKWEAGSRAEVGLSPLMVMDD</sequence>
<dbReference type="AlphaFoldDB" id="A0A9P8TWJ1"/>
<reference evidence="2" key="1">
    <citation type="submission" date="2021-08" db="EMBL/GenBank/DDBJ databases">
        <title>Chromosome-Level Trichoderma cornu-damae using Hi-C Data.</title>
        <authorList>
            <person name="Kim C.S."/>
        </authorList>
    </citation>
    <scope>NUCLEOTIDE SEQUENCE</scope>
    <source>
        <strain evidence="2">KA19-0412C</strain>
    </source>
</reference>
<keyword evidence="3" id="KW-1185">Reference proteome</keyword>
<feature type="compositionally biased region" description="Acidic residues" evidence="1">
    <location>
        <begin position="92"/>
        <end position="115"/>
    </location>
</feature>
<dbReference type="Proteomes" id="UP000827724">
    <property type="component" value="Unassembled WGS sequence"/>
</dbReference>
<gene>
    <name evidence="2" type="ORF">Trco_004027</name>
</gene>
<evidence type="ECO:0000313" key="2">
    <source>
        <dbReference type="EMBL" id="KAH6607714.1"/>
    </source>
</evidence>